<protein>
    <submittedName>
        <fullName evidence="1">Uncharacterized protein</fullName>
    </submittedName>
</protein>
<comment type="caution">
    <text evidence="1">The sequence shown here is derived from an EMBL/GenBank/DDBJ whole genome shotgun (WGS) entry which is preliminary data.</text>
</comment>
<name>A0A814XRI7_ADIRI</name>
<proteinExistence type="predicted"/>
<evidence type="ECO:0000313" key="2">
    <source>
        <dbReference type="Proteomes" id="UP000663852"/>
    </source>
</evidence>
<dbReference type="AlphaFoldDB" id="A0A814XRI7"/>
<dbReference type="EMBL" id="CAJNOJ010000159">
    <property type="protein sequence ID" value="CAF1219473.1"/>
    <property type="molecule type" value="Genomic_DNA"/>
</dbReference>
<organism evidence="1 2">
    <name type="scientific">Adineta ricciae</name>
    <name type="common">Rotifer</name>
    <dbReference type="NCBI Taxonomy" id="249248"/>
    <lineage>
        <taxon>Eukaryota</taxon>
        <taxon>Metazoa</taxon>
        <taxon>Spiralia</taxon>
        <taxon>Gnathifera</taxon>
        <taxon>Rotifera</taxon>
        <taxon>Eurotatoria</taxon>
        <taxon>Bdelloidea</taxon>
        <taxon>Adinetida</taxon>
        <taxon>Adinetidae</taxon>
        <taxon>Adineta</taxon>
    </lineage>
</organism>
<reference evidence="1" key="1">
    <citation type="submission" date="2021-02" db="EMBL/GenBank/DDBJ databases">
        <authorList>
            <person name="Nowell W R."/>
        </authorList>
    </citation>
    <scope>NUCLEOTIDE SEQUENCE</scope>
</reference>
<dbReference type="Proteomes" id="UP000663852">
    <property type="component" value="Unassembled WGS sequence"/>
</dbReference>
<accession>A0A814XRI7</accession>
<gene>
    <name evidence="1" type="ORF">EDS130_LOCUS26336</name>
</gene>
<evidence type="ECO:0000313" key="1">
    <source>
        <dbReference type="EMBL" id="CAF1219473.1"/>
    </source>
</evidence>
<sequence length="123" mass="14384">MLMSLWEICSARSNSFRKAVPFLFDILNSGLTSGVTHIDFKSGVTQYIDHRFNYRATKMKVINTKKEQQAIKHKINRKIRYFLGQYCHIDPINSISVIGEIHRQLNIEININMKLMNLLLIMN</sequence>